<dbReference type="InterPro" id="IPR029061">
    <property type="entry name" value="THDP-binding"/>
</dbReference>
<dbReference type="InterPro" id="IPR005475">
    <property type="entry name" value="Transketolase-like_Pyr-bd"/>
</dbReference>
<dbReference type="Proteomes" id="UP000827092">
    <property type="component" value="Unassembled WGS sequence"/>
</dbReference>
<evidence type="ECO:0000256" key="2">
    <source>
        <dbReference type="ARBA" id="ARBA00006936"/>
    </source>
</evidence>
<dbReference type="InterPro" id="IPR011603">
    <property type="entry name" value="2oxoglutarate_DH_E1"/>
</dbReference>
<dbReference type="EMBL" id="JAFNEN010000875">
    <property type="protein sequence ID" value="KAG8176487.1"/>
    <property type="molecule type" value="Genomic_DNA"/>
</dbReference>
<dbReference type="CDD" id="cd02016">
    <property type="entry name" value="TPP_E1_OGDC_like"/>
    <property type="match status" value="1"/>
</dbReference>
<dbReference type="NCBIfam" id="NF008907">
    <property type="entry name" value="PRK12270.1"/>
    <property type="match status" value="1"/>
</dbReference>
<dbReference type="GO" id="GO:0016624">
    <property type="term" value="F:oxidoreductase activity, acting on the aldehyde or oxo group of donors, disulfide as acceptor"/>
    <property type="evidence" value="ECO:0007669"/>
    <property type="project" value="InterPro"/>
</dbReference>
<evidence type="ECO:0000313" key="7">
    <source>
        <dbReference type="EMBL" id="KAG8176487.1"/>
    </source>
</evidence>
<dbReference type="PANTHER" id="PTHR23152:SF4">
    <property type="entry name" value="2-OXOADIPATE DEHYDROGENASE COMPLEX COMPONENT E1"/>
    <property type="match status" value="1"/>
</dbReference>
<dbReference type="Gene3D" id="3.40.50.11610">
    <property type="entry name" value="Multifunctional 2-oxoglutarate metabolism enzyme, C-terminal domain"/>
    <property type="match status" value="1"/>
</dbReference>
<name>A0AAV6TWL8_9ARAC</name>
<evidence type="ECO:0000256" key="4">
    <source>
        <dbReference type="ARBA" id="ARBA00023002"/>
    </source>
</evidence>
<comment type="similarity">
    <text evidence="2">Belongs to the alpha-ketoglutarate dehydrogenase family.</text>
</comment>
<dbReference type="InterPro" id="IPR001017">
    <property type="entry name" value="DH_E1"/>
</dbReference>
<evidence type="ECO:0000256" key="5">
    <source>
        <dbReference type="ARBA" id="ARBA00023052"/>
    </source>
</evidence>
<dbReference type="SMART" id="SM00861">
    <property type="entry name" value="Transket_pyr"/>
    <property type="match status" value="1"/>
</dbReference>
<gene>
    <name evidence="7" type="ORF">JTE90_017542</name>
</gene>
<dbReference type="InterPro" id="IPR042179">
    <property type="entry name" value="KGD_C_sf"/>
</dbReference>
<sequence>MNRLSLSYIKCHKYSYHSFSGVYGFRPRSLQIEENRISPLYSKFSNPVYILTEAFRNHGYKIANINPLIKPTSSYLPILDPLNYDLKIDDSTKVSLDGIIKSTQSETTIENLIQTLNKIYCDKISLEIQHLEENEKAWISSEFEKIQLESNLSNEERKNLAQELLKSQVFDNFLATKFTSVKRYGGEGAESMIAFFMQVLKQSCSNGLKDVVIGIPHRGRLNLLTGLLDFPPTVMFRKMKGLPEFPSDIYATGDVLSHLTSSTDYNFNNSSVHVTLLPNPSHLEAVSPVAVGYARSRLQSLGVADYENSPGESIEYPVLPVQVHGDASFSGQGVVMETLAISNVPHFSAGGSIHLIVNNQIGFTTPQERGRSSPHCSDLMKMILAPIIHVNGDFPEEVLKAAELAFSYRQKFKKDVLVNLMCFRRWGHNELDDPTFTNPLMYKIIHSRQSVPDMYSDSLIAEGILSKEIRDGTIANYHNILNDNLKSAETLRTELTGMQKSWKKDINLKNSISVWDTGVQPNLLTFVGRKSVQIPEDFTIHPTLDKSIVQERFKKIAKGTQIDWATAEAMAFGSILYQGNNIRISGQDVGRGTFSHRHVMLVDQKSGEIHIPLNNIEENQKAHLEVSNSILSEEAVLSFEYGFNIENTDNLVIWEAQFGDFFNSAQVVFDTLIASGETKWLLPSNMVILLPHGYDGAGPEHSSCRLERFLQMCDSSENAIDSDDVNWHIVNPTTPAQYFHLLRHQIISKLKKPLIVVGPKVLLRHPLAVSSLQDMSPGTHFESVLTDESANAKNVKSVIFCSGKHFYLLQKEKEDRKLNDCAIVRLEKLCPFPAEKLHSVLKTFTNAKSFVWSQEEHQNMGAWSFVQTRSEIAGSCRWLFLKYVGRRPLGTPAVGIGKLHQEEVQSIINETFK</sequence>
<evidence type="ECO:0000259" key="6">
    <source>
        <dbReference type="SMART" id="SM00861"/>
    </source>
</evidence>
<evidence type="ECO:0000256" key="3">
    <source>
        <dbReference type="ARBA" id="ARBA00022946"/>
    </source>
</evidence>
<dbReference type="AlphaFoldDB" id="A0AAV6TWL8"/>
<keyword evidence="3" id="KW-0809">Transit peptide</keyword>
<keyword evidence="5" id="KW-0786">Thiamine pyrophosphate</keyword>
<dbReference type="Gene3D" id="3.40.50.12470">
    <property type="match status" value="1"/>
</dbReference>
<accession>A0AAV6TWL8</accession>
<proteinExistence type="inferred from homology"/>
<dbReference type="Gene3D" id="1.10.287.1150">
    <property type="entry name" value="TPP helical domain"/>
    <property type="match status" value="1"/>
</dbReference>
<dbReference type="Pfam" id="PF16870">
    <property type="entry name" value="OxoGdeHyase_C"/>
    <property type="match status" value="1"/>
</dbReference>
<dbReference type="Pfam" id="PF02779">
    <property type="entry name" value="Transket_pyr"/>
    <property type="match status" value="1"/>
</dbReference>
<protein>
    <recommendedName>
        <fullName evidence="6">Transketolase-like pyrimidine-binding domain-containing protein</fullName>
    </recommendedName>
</protein>
<comment type="caution">
    <text evidence="7">The sequence shown here is derived from an EMBL/GenBank/DDBJ whole genome shotgun (WGS) entry which is preliminary data.</text>
</comment>
<dbReference type="GO" id="GO:0030976">
    <property type="term" value="F:thiamine pyrophosphate binding"/>
    <property type="evidence" value="ECO:0007669"/>
    <property type="project" value="InterPro"/>
</dbReference>
<evidence type="ECO:0000256" key="1">
    <source>
        <dbReference type="ARBA" id="ARBA00001964"/>
    </source>
</evidence>
<comment type="cofactor">
    <cofactor evidence="1">
        <name>thiamine diphosphate</name>
        <dbReference type="ChEBI" id="CHEBI:58937"/>
    </cofactor>
</comment>
<dbReference type="PIRSF" id="PIRSF000157">
    <property type="entry name" value="Oxoglu_dh_E1"/>
    <property type="match status" value="1"/>
</dbReference>
<keyword evidence="4" id="KW-0560">Oxidoreductase</keyword>
<dbReference type="InterPro" id="IPR031717">
    <property type="entry name" value="ODO-1/KGD_C"/>
</dbReference>
<dbReference type="Gene3D" id="3.40.50.970">
    <property type="match status" value="1"/>
</dbReference>
<dbReference type="SUPFAM" id="SSF52518">
    <property type="entry name" value="Thiamin diphosphate-binding fold (THDP-binding)"/>
    <property type="match status" value="2"/>
</dbReference>
<organism evidence="7 8">
    <name type="scientific">Oedothorax gibbosus</name>
    <dbReference type="NCBI Taxonomy" id="931172"/>
    <lineage>
        <taxon>Eukaryota</taxon>
        <taxon>Metazoa</taxon>
        <taxon>Ecdysozoa</taxon>
        <taxon>Arthropoda</taxon>
        <taxon>Chelicerata</taxon>
        <taxon>Arachnida</taxon>
        <taxon>Araneae</taxon>
        <taxon>Araneomorphae</taxon>
        <taxon>Entelegynae</taxon>
        <taxon>Araneoidea</taxon>
        <taxon>Linyphiidae</taxon>
        <taxon>Erigoninae</taxon>
        <taxon>Oedothorax</taxon>
    </lineage>
</organism>
<keyword evidence="8" id="KW-1185">Reference proteome</keyword>
<feature type="domain" description="Transketolase-like pyrimidine-binding" evidence="6">
    <location>
        <begin position="562"/>
        <end position="765"/>
    </location>
</feature>
<dbReference type="NCBIfam" id="NF006914">
    <property type="entry name" value="PRK09404.1"/>
    <property type="match status" value="1"/>
</dbReference>
<dbReference type="Pfam" id="PF00676">
    <property type="entry name" value="E1_dh"/>
    <property type="match status" value="1"/>
</dbReference>
<reference evidence="7 8" key="1">
    <citation type="journal article" date="2022" name="Nat. Ecol. Evol.">
        <title>A masculinizing supergene underlies an exaggerated male reproductive morph in a spider.</title>
        <authorList>
            <person name="Hendrickx F."/>
            <person name="De Corte Z."/>
            <person name="Sonet G."/>
            <person name="Van Belleghem S.M."/>
            <person name="Kostlbacher S."/>
            <person name="Vangestel C."/>
        </authorList>
    </citation>
    <scope>NUCLEOTIDE SEQUENCE [LARGE SCALE GENOMIC DNA]</scope>
    <source>
        <strain evidence="7">W744_W776</strain>
    </source>
</reference>
<dbReference type="NCBIfam" id="TIGR00239">
    <property type="entry name" value="2oxo_dh_E1"/>
    <property type="match status" value="1"/>
</dbReference>
<dbReference type="PANTHER" id="PTHR23152">
    <property type="entry name" value="2-OXOGLUTARATE DEHYDROGENASE"/>
    <property type="match status" value="1"/>
</dbReference>
<evidence type="ECO:0000313" key="8">
    <source>
        <dbReference type="Proteomes" id="UP000827092"/>
    </source>
</evidence>